<dbReference type="Gramene" id="OIW15609">
    <property type="protein sequence ID" value="OIW15609"/>
    <property type="gene ID" value="TanjilG_08185"/>
</dbReference>
<dbReference type="AlphaFoldDB" id="A0A1J7IKU2"/>
<dbReference type="Proteomes" id="UP000188354">
    <property type="component" value="Chromosome LG03"/>
</dbReference>
<gene>
    <name evidence="1" type="ORF">TanjilG_08185</name>
</gene>
<reference evidence="1 2" key="1">
    <citation type="journal article" date="2017" name="Plant Biotechnol. J.">
        <title>A comprehensive draft genome sequence for lupin (Lupinus angustifolius), an emerging health food: insights into plant-microbe interactions and legume evolution.</title>
        <authorList>
            <person name="Hane J.K."/>
            <person name="Ming Y."/>
            <person name="Kamphuis L.G."/>
            <person name="Nelson M.N."/>
            <person name="Garg G."/>
            <person name="Atkins C.A."/>
            <person name="Bayer P.E."/>
            <person name="Bravo A."/>
            <person name="Bringans S."/>
            <person name="Cannon S."/>
            <person name="Edwards D."/>
            <person name="Foley R."/>
            <person name="Gao L.L."/>
            <person name="Harrison M.J."/>
            <person name="Huang W."/>
            <person name="Hurgobin B."/>
            <person name="Li S."/>
            <person name="Liu C.W."/>
            <person name="McGrath A."/>
            <person name="Morahan G."/>
            <person name="Murray J."/>
            <person name="Weller J."/>
            <person name="Jian J."/>
            <person name="Singh K.B."/>
        </authorList>
    </citation>
    <scope>NUCLEOTIDE SEQUENCE [LARGE SCALE GENOMIC DNA]</scope>
    <source>
        <strain evidence="2">cv. Tanjil</strain>
        <tissue evidence="1">Whole plant</tissue>
    </source>
</reference>
<accession>A0A1J7IKU2</accession>
<name>A0A1J7IKU2_LUPAN</name>
<organism evidence="1 2">
    <name type="scientific">Lupinus angustifolius</name>
    <name type="common">Narrow-leaved blue lupine</name>
    <dbReference type="NCBI Taxonomy" id="3871"/>
    <lineage>
        <taxon>Eukaryota</taxon>
        <taxon>Viridiplantae</taxon>
        <taxon>Streptophyta</taxon>
        <taxon>Embryophyta</taxon>
        <taxon>Tracheophyta</taxon>
        <taxon>Spermatophyta</taxon>
        <taxon>Magnoliopsida</taxon>
        <taxon>eudicotyledons</taxon>
        <taxon>Gunneridae</taxon>
        <taxon>Pentapetalae</taxon>
        <taxon>rosids</taxon>
        <taxon>fabids</taxon>
        <taxon>Fabales</taxon>
        <taxon>Fabaceae</taxon>
        <taxon>Papilionoideae</taxon>
        <taxon>50 kb inversion clade</taxon>
        <taxon>genistoids sensu lato</taxon>
        <taxon>core genistoids</taxon>
        <taxon>Genisteae</taxon>
        <taxon>Lupinus</taxon>
    </lineage>
</organism>
<dbReference type="EMBL" id="CM007363">
    <property type="protein sequence ID" value="OIW15609.1"/>
    <property type="molecule type" value="Genomic_DNA"/>
</dbReference>
<protein>
    <submittedName>
        <fullName evidence="1">Uncharacterized protein</fullName>
    </submittedName>
</protein>
<keyword evidence="2" id="KW-1185">Reference proteome</keyword>
<sequence length="69" mass="7720">MLLARTMTFRVKVQPSYHQSSVIRLSESPILIKAIADQFGALEIHTVSPSEELNGKFHVNDISQHESVS</sequence>
<evidence type="ECO:0000313" key="1">
    <source>
        <dbReference type="EMBL" id="OIW15609.1"/>
    </source>
</evidence>
<evidence type="ECO:0000313" key="2">
    <source>
        <dbReference type="Proteomes" id="UP000188354"/>
    </source>
</evidence>
<proteinExistence type="predicted"/>